<dbReference type="Gene3D" id="3.30.240.20">
    <property type="entry name" value="bsu07140 like domains"/>
    <property type="match status" value="1"/>
</dbReference>
<dbReference type="InterPro" id="IPR023090">
    <property type="entry name" value="UPF0702_alpha/beta_dom_sf"/>
</dbReference>
<reference evidence="10 11" key="1">
    <citation type="submission" date="2016-10" db="EMBL/GenBank/DDBJ databases">
        <authorList>
            <person name="de Groot N.N."/>
        </authorList>
    </citation>
    <scope>NUCLEOTIDE SEQUENCE [LARGE SCALE GENOMIC DNA]</scope>
    <source>
        <strain evidence="11">P4B,CCM 7963,CECT 7998,DSM 25260,IBRC-M 10614,KCTC 13821</strain>
    </source>
</reference>
<name>A0A1G8NQA8_9BACI</name>
<evidence type="ECO:0000256" key="1">
    <source>
        <dbReference type="ARBA" id="ARBA00004651"/>
    </source>
</evidence>
<keyword evidence="5 7" id="KW-1133">Transmembrane helix</keyword>
<dbReference type="Proteomes" id="UP000199017">
    <property type="component" value="Unassembled WGS sequence"/>
</dbReference>
<dbReference type="STRING" id="930129.SAMN05216352_112113"/>
<dbReference type="InterPro" id="IPR007353">
    <property type="entry name" value="DUF421"/>
</dbReference>
<feature type="transmembrane region" description="Helical" evidence="7">
    <location>
        <begin position="32"/>
        <end position="52"/>
    </location>
</feature>
<sequence>MSLTELIVRIACTFLILLLLTRIMGRKELRQLTYFNFVSGIAIGSIGADFILSEDVNIRNGIIAMIGWAVFTLTMGWIDIKSKNVRKVIEGDPVLLIKNGQILRQALQRVRLDVDALKALLR</sequence>
<evidence type="ECO:0000256" key="6">
    <source>
        <dbReference type="ARBA" id="ARBA00023136"/>
    </source>
</evidence>
<keyword evidence="4 7" id="KW-0812">Transmembrane</keyword>
<evidence type="ECO:0000256" key="7">
    <source>
        <dbReference type="SAM" id="Phobius"/>
    </source>
</evidence>
<evidence type="ECO:0000256" key="5">
    <source>
        <dbReference type="ARBA" id="ARBA00022989"/>
    </source>
</evidence>
<comment type="subcellular location">
    <subcellularLocation>
        <location evidence="1">Cell membrane</location>
        <topology evidence="1">Multi-pass membrane protein</topology>
    </subcellularLocation>
</comment>
<evidence type="ECO:0000259" key="9">
    <source>
        <dbReference type="Pfam" id="PF20730"/>
    </source>
</evidence>
<feature type="domain" description="YetF-like N-terminal transmembrane" evidence="9">
    <location>
        <begin position="5"/>
        <end position="78"/>
    </location>
</feature>
<dbReference type="Pfam" id="PF04239">
    <property type="entry name" value="DUF421"/>
    <property type="match status" value="1"/>
</dbReference>
<dbReference type="AlphaFoldDB" id="A0A1G8NQA8"/>
<evidence type="ECO:0000313" key="10">
    <source>
        <dbReference type="EMBL" id="SDI82317.1"/>
    </source>
</evidence>
<feature type="domain" description="YetF C-terminal" evidence="8">
    <location>
        <begin position="81"/>
        <end position="122"/>
    </location>
</feature>
<protein>
    <recommendedName>
        <fullName evidence="12">DUF421 domain-containing protein</fullName>
    </recommendedName>
</protein>
<keyword evidence="6 7" id="KW-0472">Membrane</keyword>
<comment type="similarity">
    <text evidence="2">Belongs to the UPF0702 family.</text>
</comment>
<evidence type="ECO:0000256" key="2">
    <source>
        <dbReference type="ARBA" id="ARBA00006448"/>
    </source>
</evidence>
<accession>A0A1G8NQA8</accession>
<evidence type="ECO:0000256" key="3">
    <source>
        <dbReference type="ARBA" id="ARBA00022475"/>
    </source>
</evidence>
<evidence type="ECO:0008006" key="12">
    <source>
        <dbReference type="Google" id="ProtNLM"/>
    </source>
</evidence>
<dbReference type="InterPro" id="IPR048454">
    <property type="entry name" value="YetF_N"/>
</dbReference>
<evidence type="ECO:0000259" key="8">
    <source>
        <dbReference type="Pfam" id="PF04239"/>
    </source>
</evidence>
<dbReference type="PANTHER" id="PTHR34582:SF6">
    <property type="entry name" value="UPF0702 TRANSMEMBRANE PROTEIN YCAP"/>
    <property type="match status" value="1"/>
</dbReference>
<organism evidence="10 11">
    <name type="scientific">Alteribacillus bidgolensis</name>
    <dbReference type="NCBI Taxonomy" id="930129"/>
    <lineage>
        <taxon>Bacteria</taxon>
        <taxon>Bacillati</taxon>
        <taxon>Bacillota</taxon>
        <taxon>Bacilli</taxon>
        <taxon>Bacillales</taxon>
        <taxon>Bacillaceae</taxon>
        <taxon>Alteribacillus</taxon>
    </lineage>
</organism>
<proteinExistence type="inferred from homology"/>
<dbReference type="PANTHER" id="PTHR34582">
    <property type="entry name" value="UPF0702 TRANSMEMBRANE PROTEIN YCAP"/>
    <property type="match status" value="1"/>
</dbReference>
<gene>
    <name evidence="10" type="ORF">SAMN05216352_112113</name>
</gene>
<keyword evidence="3" id="KW-1003">Cell membrane</keyword>
<dbReference type="Pfam" id="PF20730">
    <property type="entry name" value="YetF_N"/>
    <property type="match status" value="1"/>
</dbReference>
<dbReference type="GO" id="GO:0005886">
    <property type="term" value="C:plasma membrane"/>
    <property type="evidence" value="ECO:0007669"/>
    <property type="project" value="UniProtKB-SubCell"/>
</dbReference>
<feature type="transmembrane region" description="Helical" evidence="7">
    <location>
        <begin position="6"/>
        <end position="25"/>
    </location>
</feature>
<evidence type="ECO:0000256" key="4">
    <source>
        <dbReference type="ARBA" id="ARBA00022692"/>
    </source>
</evidence>
<dbReference type="EMBL" id="FNDU01000012">
    <property type="protein sequence ID" value="SDI82317.1"/>
    <property type="molecule type" value="Genomic_DNA"/>
</dbReference>
<evidence type="ECO:0000313" key="11">
    <source>
        <dbReference type="Proteomes" id="UP000199017"/>
    </source>
</evidence>
<keyword evidence="11" id="KW-1185">Reference proteome</keyword>
<feature type="transmembrane region" description="Helical" evidence="7">
    <location>
        <begin position="58"/>
        <end position="78"/>
    </location>
</feature>